<evidence type="ECO:0000256" key="1">
    <source>
        <dbReference type="ARBA" id="ARBA00004571"/>
    </source>
</evidence>
<feature type="domain" description="TonB-dependent receptor plug" evidence="16">
    <location>
        <begin position="68"/>
        <end position="169"/>
    </location>
</feature>
<evidence type="ECO:0000256" key="9">
    <source>
        <dbReference type="ARBA" id="ARBA00023077"/>
    </source>
</evidence>
<evidence type="ECO:0000256" key="10">
    <source>
        <dbReference type="ARBA" id="ARBA00023136"/>
    </source>
</evidence>
<evidence type="ECO:0000256" key="3">
    <source>
        <dbReference type="ARBA" id="ARBA00022452"/>
    </source>
</evidence>
<dbReference type="Pfam" id="PF07715">
    <property type="entry name" value="Plug"/>
    <property type="match status" value="1"/>
</dbReference>
<evidence type="ECO:0000259" key="16">
    <source>
        <dbReference type="Pfam" id="PF07715"/>
    </source>
</evidence>
<keyword evidence="4" id="KW-0410">Iron transport</keyword>
<dbReference type="Gene3D" id="2.170.130.10">
    <property type="entry name" value="TonB-dependent receptor, plug domain"/>
    <property type="match status" value="1"/>
</dbReference>
<dbReference type="Pfam" id="PF00593">
    <property type="entry name" value="TonB_dep_Rec_b-barrel"/>
    <property type="match status" value="1"/>
</dbReference>
<comment type="caution">
    <text evidence="17">The sequence shown here is derived from an EMBL/GenBank/DDBJ whole genome shotgun (WGS) entry which is preliminary data.</text>
</comment>
<evidence type="ECO:0000256" key="6">
    <source>
        <dbReference type="ARBA" id="ARBA00022729"/>
    </source>
</evidence>
<dbReference type="AlphaFoldDB" id="A0A560FUV3"/>
<keyword evidence="2 12" id="KW-0813">Transport</keyword>
<dbReference type="PROSITE" id="PS52016">
    <property type="entry name" value="TONB_DEPENDENT_REC_3"/>
    <property type="match status" value="1"/>
</dbReference>
<dbReference type="Gene3D" id="2.40.170.20">
    <property type="entry name" value="TonB-dependent receptor, beta-barrel domain"/>
    <property type="match status" value="1"/>
</dbReference>
<keyword evidence="3 12" id="KW-1134">Transmembrane beta strand</keyword>
<evidence type="ECO:0000256" key="13">
    <source>
        <dbReference type="RuleBase" id="RU003357"/>
    </source>
</evidence>
<dbReference type="InterPro" id="IPR037066">
    <property type="entry name" value="Plug_dom_sf"/>
</dbReference>
<gene>
    <name evidence="17" type="ORF">FBZ88_11026</name>
</gene>
<evidence type="ECO:0000256" key="7">
    <source>
        <dbReference type="ARBA" id="ARBA00023004"/>
    </source>
</evidence>
<sequence>MKKLNRAQAPGRRYATFLKLGTGMVALATATAWVAPALAQSTASQEMDEIIVAGNRQQPSISGLLQAESSPKSKSSVTAEYLSTQTAGQSILQSINLLPGVNFTNNDAYGSSGGNIRIRGFDGNRVSLTFDGIPLNDTGNYAIYSNQQLDEELITRATVNIGTTDVDSPTASATGGTVNVQTRKPLDTLNVDTLLSFGSYNYKRVFSVLDTGTFGPGNHTSAFLAASYQDYNKFKGEGEEKKKQLNFRVYEDLGGGDFISVAGNYNENRNNFLFTASRAQIGQNYFADYYTNWIPQTAVNGKADTPATTDGGGAFLGYYGLRLNPSNTGNVRGQSRFHLADDVMLTVDPYFQYTLANGGGYSSVKETDPRLIGASKAKGVDLNGDGDLLDTVLLYAPSNTNTFRTGVTSSVIWDINEDNRFRVGYTLDYGRHRQTGEYTQIGSDGTPLDVFGGKNSGQIYTADGAILDSRNRYSIAELNQASLEYTYKALDQKLIIIPALRLPYFHRELNNYCYTLTSGSTSCTTGTVAANTIYKAPYSTTKDFSEPLPSLGVSYQVTPEHQVYFQFSEGFSAPRTDNLYNLIRDAGAVQPEKTYNFELGHRFQTTWLMTSLEGWYTRYINRVVSAPSPDDPTLFQDRSLGRVDLYGVAGEAGFAVLDQVNVYASASWTHSEVKGNVLSGAVIVPTKGKELVDTPEFMAGGRVEYKPLDILSMSLQGKFTGTRAATDVNDEWTTPFFVADFQARLDLPDMGGFHGSYLQFNVNNLFDRRYMNVISTSQTTALGIPGLAGSTPFYLVGSPRTFMGTIRTQF</sequence>
<evidence type="ECO:0000256" key="4">
    <source>
        <dbReference type="ARBA" id="ARBA00022496"/>
    </source>
</evidence>
<dbReference type="InterPro" id="IPR039426">
    <property type="entry name" value="TonB-dep_rcpt-like"/>
</dbReference>
<evidence type="ECO:0000256" key="8">
    <source>
        <dbReference type="ARBA" id="ARBA00023065"/>
    </source>
</evidence>
<evidence type="ECO:0000256" key="14">
    <source>
        <dbReference type="SAM" id="SignalP"/>
    </source>
</evidence>
<feature type="chain" id="PRO_5022086764" evidence="14">
    <location>
        <begin position="40"/>
        <end position="810"/>
    </location>
</feature>
<keyword evidence="9 13" id="KW-0798">TonB box</keyword>
<dbReference type="SUPFAM" id="SSF56935">
    <property type="entry name" value="Porins"/>
    <property type="match status" value="1"/>
</dbReference>
<name>A0A560FUV3_9PROT</name>
<dbReference type="EMBL" id="VITO01000010">
    <property type="protein sequence ID" value="TWB25270.1"/>
    <property type="molecule type" value="Genomic_DNA"/>
</dbReference>
<dbReference type="Proteomes" id="UP000316545">
    <property type="component" value="Unassembled WGS sequence"/>
</dbReference>
<comment type="subcellular location">
    <subcellularLocation>
        <location evidence="1 12">Cell outer membrane</location>
        <topology evidence="1 12">Multi-pass membrane protein</topology>
    </subcellularLocation>
</comment>
<dbReference type="GO" id="GO:0015344">
    <property type="term" value="F:siderophore uptake transmembrane transporter activity"/>
    <property type="evidence" value="ECO:0007669"/>
    <property type="project" value="TreeGrafter"/>
</dbReference>
<evidence type="ECO:0000313" key="17">
    <source>
        <dbReference type="EMBL" id="TWB25270.1"/>
    </source>
</evidence>
<keyword evidence="11 12" id="KW-0998">Cell outer membrane</keyword>
<dbReference type="GO" id="GO:0009279">
    <property type="term" value="C:cell outer membrane"/>
    <property type="evidence" value="ECO:0007669"/>
    <property type="project" value="UniProtKB-SubCell"/>
</dbReference>
<dbReference type="PANTHER" id="PTHR32552">
    <property type="entry name" value="FERRICHROME IRON RECEPTOR-RELATED"/>
    <property type="match status" value="1"/>
</dbReference>
<evidence type="ECO:0000313" key="18">
    <source>
        <dbReference type="Proteomes" id="UP000316545"/>
    </source>
</evidence>
<organism evidence="17 18">
    <name type="scientific">Nitrospirillum amazonense</name>
    <dbReference type="NCBI Taxonomy" id="28077"/>
    <lineage>
        <taxon>Bacteria</taxon>
        <taxon>Pseudomonadati</taxon>
        <taxon>Pseudomonadota</taxon>
        <taxon>Alphaproteobacteria</taxon>
        <taxon>Rhodospirillales</taxon>
        <taxon>Azospirillaceae</taxon>
        <taxon>Nitrospirillum</taxon>
    </lineage>
</organism>
<keyword evidence="6 14" id="KW-0732">Signal</keyword>
<keyword evidence="7" id="KW-0408">Iron</keyword>
<feature type="signal peptide" evidence="14">
    <location>
        <begin position="1"/>
        <end position="39"/>
    </location>
</feature>
<dbReference type="InterPro" id="IPR012910">
    <property type="entry name" value="Plug_dom"/>
</dbReference>
<evidence type="ECO:0000256" key="2">
    <source>
        <dbReference type="ARBA" id="ARBA00022448"/>
    </source>
</evidence>
<comment type="similarity">
    <text evidence="12 13">Belongs to the TonB-dependent receptor family.</text>
</comment>
<accession>A0A560FUV3</accession>
<protein>
    <submittedName>
        <fullName evidence="17">Iron complex outermembrane receptor protein</fullName>
    </submittedName>
</protein>
<keyword evidence="5 12" id="KW-0812">Transmembrane</keyword>
<keyword evidence="18" id="KW-1185">Reference proteome</keyword>
<evidence type="ECO:0000256" key="11">
    <source>
        <dbReference type="ARBA" id="ARBA00023237"/>
    </source>
</evidence>
<dbReference type="PANTHER" id="PTHR32552:SF89">
    <property type="entry name" value="CATECHOLATE SIDEROPHORE RECEPTOR FIU"/>
    <property type="match status" value="1"/>
</dbReference>
<dbReference type="InterPro" id="IPR036942">
    <property type="entry name" value="Beta-barrel_TonB_sf"/>
</dbReference>
<feature type="domain" description="TonB-dependent receptor-like beta-barrel" evidence="15">
    <location>
        <begin position="283"/>
        <end position="765"/>
    </location>
</feature>
<proteinExistence type="inferred from homology"/>
<evidence type="ECO:0000256" key="5">
    <source>
        <dbReference type="ARBA" id="ARBA00022692"/>
    </source>
</evidence>
<keyword evidence="17" id="KW-0675">Receptor</keyword>
<dbReference type="InterPro" id="IPR000531">
    <property type="entry name" value="Beta-barrel_TonB"/>
</dbReference>
<dbReference type="RefSeq" id="WP_211102683.1">
    <property type="nucleotide sequence ID" value="NZ_VITO01000010.1"/>
</dbReference>
<evidence type="ECO:0000259" key="15">
    <source>
        <dbReference type="Pfam" id="PF00593"/>
    </source>
</evidence>
<keyword evidence="10 12" id="KW-0472">Membrane</keyword>
<keyword evidence="8" id="KW-0406">Ion transport</keyword>
<reference evidence="17 18" key="1">
    <citation type="submission" date="2019-06" db="EMBL/GenBank/DDBJ databases">
        <title>Genomic Encyclopedia of Type Strains, Phase IV (KMG-V): Genome sequencing to study the core and pangenomes of soil and plant-associated prokaryotes.</title>
        <authorList>
            <person name="Whitman W."/>
        </authorList>
    </citation>
    <scope>NUCLEOTIDE SEQUENCE [LARGE SCALE GENOMIC DNA]</scope>
    <source>
        <strain evidence="17 18">BR 11865</strain>
    </source>
</reference>
<evidence type="ECO:0000256" key="12">
    <source>
        <dbReference type="PROSITE-ProRule" id="PRU01360"/>
    </source>
</evidence>